<evidence type="ECO:0000256" key="5">
    <source>
        <dbReference type="ARBA" id="ARBA00022806"/>
    </source>
</evidence>
<evidence type="ECO:0000256" key="4">
    <source>
        <dbReference type="ARBA" id="ARBA00022801"/>
    </source>
</evidence>
<evidence type="ECO:0000256" key="1">
    <source>
        <dbReference type="ARBA" id="ARBA00022490"/>
    </source>
</evidence>
<keyword evidence="1 7" id="KW-0963">Cytoplasm</keyword>
<evidence type="ECO:0000259" key="12">
    <source>
        <dbReference type="PROSITE" id="PS51195"/>
    </source>
</evidence>
<evidence type="ECO:0000313" key="14">
    <source>
        <dbReference type="Proteomes" id="UP001165413"/>
    </source>
</evidence>
<keyword evidence="5 7" id="KW-0347">Helicase</keyword>
<dbReference type="GO" id="GO:0000027">
    <property type="term" value="P:ribosomal large subunit assembly"/>
    <property type="evidence" value="ECO:0007669"/>
    <property type="project" value="UniProtKB-UniRule"/>
</dbReference>
<keyword evidence="3 7" id="KW-0547">Nucleotide-binding</keyword>
<accession>A0AA42BNS5</accession>
<dbReference type="GO" id="GO:0003676">
    <property type="term" value="F:nucleic acid binding"/>
    <property type="evidence" value="ECO:0007669"/>
    <property type="project" value="InterPro"/>
</dbReference>
<dbReference type="GO" id="GO:0003724">
    <property type="term" value="F:RNA helicase activity"/>
    <property type="evidence" value="ECO:0007669"/>
    <property type="project" value="UniProtKB-UniRule"/>
</dbReference>
<dbReference type="CDD" id="cd18787">
    <property type="entry name" value="SF2_C_DEAD"/>
    <property type="match status" value="1"/>
</dbReference>
<keyword evidence="14" id="KW-1185">Reference proteome</keyword>
<evidence type="ECO:0000259" key="11">
    <source>
        <dbReference type="PROSITE" id="PS51194"/>
    </source>
</evidence>
<dbReference type="InterPro" id="IPR000629">
    <property type="entry name" value="RNA-helicase_DEAD-box_CS"/>
</dbReference>
<dbReference type="SMART" id="SM00490">
    <property type="entry name" value="HELICc"/>
    <property type="match status" value="1"/>
</dbReference>
<dbReference type="Proteomes" id="UP001165413">
    <property type="component" value="Unassembled WGS sequence"/>
</dbReference>
<dbReference type="Gene3D" id="3.40.50.300">
    <property type="entry name" value="P-loop containing nucleotide triphosphate hydrolases"/>
    <property type="match status" value="2"/>
</dbReference>
<dbReference type="NCBIfam" id="NF008394">
    <property type="entry name" value="PRK11192.1"/>
    <property type="match status" value="1"/>
</dbReference>
<keyword evidence="4 7" id="KW-0378">Hydrolase</keyword>
<dbReference type="FunFam" id="3.40.50.300:FF:000291">
    <property type="entry name" value="ATP-dependent RNA helicase SrmB"/>
    <property type="match status" value="1"/>
</dbReference>
<evidence type="ECO:0000256" key="7">
    <source>
        <dbReference type="HAMAP-Rule" id="MF_00967"/>
    </source>
</evidence>
<dbReference type="AlphaFoldDB" id="A0AA42BNS5"/>
<keyword evidence="6 7" id="KW-0067">ATP-binding</keyword>
<evidence type="ECO:0000259" key="10">
    <source>
        <dbReference type="PROSITE" id="PS51192"/>
    </source>
</evidence>
<dbReference type="GO" id="GO:0005524">
    <property type="term" value="F:ATP binding"/>
    <property type="evidence" value="ECO:0007669"/>
    <property type="project" value="UniProtKB-UniRule"/>
</dbReference>
<comment type="subcellular location">
    <subcellularLocation>
        <location evidence="7">Cytoplasm</location>
    </subcellularLocation>
</comment>
<dbReference type="RefSeq" id="WP_254098361.1">
    <property type="nucleotide sequence ID" value="NZ_JANATA010000002.1"/>
</dbReference>
<comment type="catalytic activity">
    <reaction evidence="7">
        <text>ATP + H2O = ADP + phosphate + H(+)</text>
        <dbReference type="Rhea" id="RHEA:13065"/>
        <dbReference type="ChEBI" id="CHEBI:15377"/>
        <dbReference type="ChEBI" id="CHEBI:15378"/>
        <dbReference type="ChEBI" id="CHEBI:30616"/>
        <dbReference type="ChEBI" id="CHEBI:43474"/>
        <dbReference type="ChEBI" id="CHEBI:456216"/>
        <dbReference type="EC" id="3.6.4.13"/>
    </reaction>
</comment>
<name>A0AA42BNS5_9ALTE</name>
<dbReference type="SMART" id="SM00487">
    <property type="entry name" value="DEXDc"/>
    <property type="match status" value="1"/>
</dbReference>
<evidence type="ECO:0000256" key="2">
    <source>
        <dbReference type="ARBA" id="ARBA00022517"/>
    </source>
</evidence>
<comment type="caution">
    <text evidence="13">The sequence shown here is derived from an EMBL/GenBank/DDBJ whole genome shotgun (WGS) entry which is preliminary data.</text>
</comment>
<dbReference type="EC" id="3.6.4.13" evidence="7"/>
<feature type="domain" description="Helicase ATP-binding" evidence="10">
    <location>
        <begin position="31"/>
        <end position="205"/>
    </location>
</feature>
<gene>
    <name evidence="7 13" type="primary">srmB</name>
    <name evidence="13" type="ORF">NLF92_02055</name>
</gene>
<feature type="region of interest" description="Disordered" evidence="9">
    <location>
        <begin position="381"/>
        <end position="420"/>
    </location>
</feature>
<evidence type="ECO:0000256" key="6">
    <source>
        <dbReference type="ARBA" id="ARBA00022840"/>
    </source>
</evidence>
<dbReference type="PANTHER" id="PTHR47959:SF3">
    <property type="entry name" value="ATP-DEPENDENT RNA HELICASE SRMB"/>
    <property type="match status" value="1"/>
</dbReference>
<dbReference type="InterPro" id="IPR028621">
    <property type="entry name" value="DEAD_helicase_SrmB"/>
</dbReference>
<comment type="similarity">
    <text evidence="7">Belongs to the DEAD box helicase family. SrmB subfamily.</text>
</comment>
<dbReference type="Pfam" id="PF00271">
    <property type="entry name" value="Helicase_C"/>
    <property type="match status" value="1"/>
</dbReference>
<feature type="compositionally biased region" description="Low complexity" evidence="9">
    <location>
        <begin position="411"/>
        <end position="420"/>
    </location>
</feature>
<dbReference type="PROSITE" id="PS51195">
    <property type="entry name" value="Q_MOTIF"/>
    <property type="match status" value="1"/>
</dbReference>
<dbReference type="InterPro" id="IPR027417">
    <property type="entry name" value="P-loop_NTPase"/>
</dbReference>
<comment type="function">
    <text evidence="7">DEAD-box RNA helicase involved in the assembly of the 50S ribosomal subunit at low temperature. Exhibits RNA-stimulated ATP hydrolysis and RNA unwinding activity.</text>
</comment>
<dbReference type="PANTHER" id="PTHR47959">
    <property type="entry name" value="ATP-DEPENDENT RNA HELICASE RHLE-RELATED"/>
    <property type="match status" value="1"/>
</dbReference>
<dbReference type="InterPro" id="IPR014001">
    <property type="entry name" value="Helicase_ATP-bd"/>
</dbReference>
<evidence type="ECO:0000256" key="8">
    <source>
        <dbReference type="PROSITE-ProRule" id="PRU00552"/>
    </source>
</evidence>
<dbReference type="Pfam" id="PF00270">
    <property type="entry name" value="DEAD"/>
    <property type="match status" value="1"/>
</dbReference>
<keyword evidence="2 7" id="KW-0690">Ribosome biogenesis</keyword>
<feature type="domain" description="Helicase C-terminal" evidence="11">
    <location>
        <begin position="234"/>
        <end position="382"/>
    </location>
</feature>
<feature type="short sequence motif" description="Q motif" evidence="8">
    <location>
        <begin position="1"/>
        <end position="28"/>
    </location>
</feature>
<dbReference type="HAMAP" id="MF_00967">
    <property type="entry name" value="DEAD_helicase_SrmB"/>
    <property type="match status" value="1"/>
</dbReference>
<evidence type="ECO:0000256" key="9">
    <source>
        <dbReference type="SAM" id="MobiDB-lite"/>
    </source>
</evidence>
<evidence type="ECO:0000313" key="13">
    <source>
        <dbReference type="EMBL" id="MCP3427721.1"/>
    </source>
</evidence>
<dbReference type="PROSITE" id="PS51194">
    <property type="entry name" value="HELICASE_CTER"/>
    <property type="match status" value="1"/>
</dbReference>
<feature type="compositionally biased region" description="Basic residues" evidence="9">
    <location>
        <begin position="382"/>
        <end position="410"/>
    </location>
</feature>
<dbReference type="GO" id="GO:0005829">
    <property type="term" value="C:cytosol"/>
    <property type="evidence" value="ECO:0007669"/>
    <property type="project" value="TreeGrafter"/>
</dbReference>
<dbReference type="SUPFAM" id="SSF52540">
    <property type="entry name" value="P-loop containing nucleoside triphosphate hydrolases"/>
    <property type="match status" value="1"/>
</dbReference>
<dbReference type="InterPro" id="IPR011545">
    <property type="entry name" value="DEAD/DEAH_box_helicase_dom"/>
</dbReference>
<dbReference type="GO" id="GO:0016787">
    <property type="term" value="F:hydrolase activity"/>
    <property type="evidence" value="ECO:0007669"/>
    <property type="project" value="UniProtKB-KW"/>
</dbReference>
<dbReference type="InterPro" id="IPR001650">
    <property type="entry name" value="Helicase_C-like"/>
</dbReference>
<dbReference type="InterPro" id="IPR044742">
    <property type="entry name" value="DEAD/DEAH_RhlB"/>
</dbReference>
<organism evidence="13 14">
    <name type="scientific">Opacimonas viscosa</name>
    <dbReference type="NCBI Taxonomy" id="2961944"/>
    <lineage>
        <taxon>Bacteria</taxon>
        <taxon>Pseudomonadati</taxon>
        <taxon>Pseudomonadota</taxon>
        <taxon>Gammaproteobacteria</taxon>
        <taxon>Alteromonadales</taxon>
        <taxon>Alteromonadaceae</taxon>
        <taxon>Opacimonas</taxon>
    </lineage>
</organism>
<dbReference type="InterPro" id="IPR050079">
    <property type="entry name" value="DEAD_box_RNA_helicase"/>
</dbReference>
<reference evidence="13" key="1">
    <citation type="submission" date="2022-07" db="EMBL/GenBank/DDBJ databases">
        <title>Characterization of the Novel Bacterium Alteromonas immobilis LMIT006 and Alteromonas gregis LMIT007.</title>
        <authorList>
            <person name="Lin X."/>
        </authorList>
    </citation>
    <scope>NUCLEOTIDE SEQUENCE</scope>
    <source>
        <strain evidence="13">LMIT007</strain>
    </source>
</reference>
<protein>
    <recommendedName>
        <fullName evidence="7">ATP-dependent RNA helicase SrmB</fullName>
        <ecNumber evidence="7">3.6.4.13</ecNumber>
    </recommendedName>
</protein>
<dbReference type="CDD" id="cd00268">
    <property type="entry name" value="DEADc"/>
    <property type="match status" value="1"/>
</dbReference>
<proteinExistence type="inferred from homology"/>
<dbReference type="InterPro" id="IPR014014">
    <property type="entry name" value="RNA_helicase_DEAD_Q_motif"/>
</dbReference>
<dbReference type="EMBL" id="JANATA010000002">
    <property type="protein sequence ID" value="MCP3427721.1"/>
    <property type="molecule type" value="Genomic_DNA"/>
</dbReference>
<comment type="subunit">
    <text evidence="7">Interacts with the 50S ribosomal subunit.</text>
</comment>
<dbReference type="PROSITE" id="PS51192">
    <property type="entry name" value="HELICASE_ATP_BIND_1"/>
    <property type="match status" value="1"/>
</dbReference>
<evidence type="ECO:0000256" key="3">
    <source>
        <dbReference type="ARBA" id="ARBA00022741"/>
    </source>
</evidence>
<feature type="domain" description="DEAD-box RNA helicase Q" evidence="12">
    <location>
        <begin position="1"/>
        <end position="28"/>
    </location>
</feature>
<dbReference type="PROSITE" id="PS00039">
    <property type="entry name" value="DEAD_ATP_HELICASE"/>
    <property type="match status" value="1"/>
</dbReference>
<sequence length="420" mass="46917">MFAQLELHEALCNAIADMGYTKPTTIQQEVIPLAMEGQDILASSPTGTGKTAAFLLPAAQFILDFPRQQHGATRILILSPTRELALQIYEQAQAITAHTDIVCGLITGGINYGTDRETLEQNLDILVATPGRLFEHIEKESFDCRDIEMLILDEADRMLDMGFSDVVNQISSEARWRKQSMLFSATLEGGGIDKFAKDILQEPVSVEAVPSRAEKNKVLQWYHLCDDIHHKYALLKHLLTAQVETAIVFVKSRERLQQLKDKLASDGIEVCWLQGEMPQDKRMDAMARFKSKQVNILVATDVAARGIDVEDVSHVINFDMPRRADVYLHRIGRTARAGAKGTAISLVEAHDYWVLPKIERYIKEPLKARFIDGLRPFNKAPVIKKPKKSKVKAKTKAKNSAKKGKKRVGRGPKNGPAGKK</sequence>